<feature type="transmembrane region" description="Helical" evidence="2">
    <location>
        <begin position="431"/>
        <end position="455"/>
    </location>
</feature>
<name>A0AAD4N0G7_9BILA</name>
<organism evidence="3 4">
    <name type="scientific">Ditylenchus destructor</name>
    <dbReference type="NCBI Taxonomy" id="166010"/>
    <lineage>
        <taxon>Eukaryota</taxon>
        <taxon>Metazoa</taxon>
        <taxon>Ecdysozoa</taxon>
        <taxon>Nematoda</taxon>
        <taxon>Chromadorea</taxon>
        <taxon>Rhabditida</taxon>
        <taxon>Tylenchina</taxon>
        <taxon>Tylenchomorpha</taxon>
        <taxon>Sphaerularioidea</taxon>
        <taxon>Anguinidae</taxon>
        <taxon>Anguininae</taxon>
        <taxon>Ditylenchus</taxon>
    </lineage>
</organism>
<sequence>MRSRPSETSYFPGITALMVRTHRKSVPTKDKTYLWVIIRTLISYTAVSLSIQSSSLVLAIYFKPNLGANKLCQPCRGSSDSTHQHIQVIKPAPGRYPYATVAKQTPTRRLLVPHIQIQSTMNSGAIFTSYGDRVAASKAKDPWRSLSSIGFSRQFESAGTNKMRRRRSTLLNLPIYLLSTFLAFGGIQLADAVFHTEGGNFPESSNVKSAHQLPQQPLNEPQYYDVELANTGEELQRQPYSEYAQSRPENNLAGIVDELNQMRRQQDFYDELSTQFGQDVNGIPVESAAQETVPKTSLGRVADLRQQQGNSEIEELRRFGNKFKELTQAKSEQMGDNSPEQEVIEEQPGEIPVEKPSKHYKDAEEEEEKPLSAQKKGQSEFVEFIEPVVSHSKKLKNKEYLEKRIANDDDRHSSRHSKYRAFNFISSSGNVIFVAFVTMCCVFSVVGVVGGMYYYNHIRTSREDPFDDFTRYSPAGPGRDKLKKSGDESLAYKAQLHHYQQTKQKIIGEQGAIGGAECDPDASDKSDDEADLEHNFSVYECPGLAPTGDIEVQNPNFIESPTAQKKPSLK</sequence>
<dbReference type="Proteomes" id="UP001201812">
    <property type="component" value="Unassembled WGS sequence"/>
</dbReference>
<keyword evidence="4" id="KW-1185">Reference proteome</keyword>
<evidence type="ECO:0000256" key="2">
    <source>
        <dbReference type="SAM" id="Phobius"/>
    </source>
</evidence>
<keyword evidence="2" id="KW-0812">Transmembrane</keyword>
<proteinExistence type="predicted"/>
<keyword evidence="2" id="KW-0472">Membrane</keyword>
<feature type="region of interest" description="Disordered" evidence="1">
    <location>
        <begin position="545"/>
        <end position="570"/>
    </location>
</feature>
<gene>
    <name evidence="3" type="ORF">DdX_09764</name>
</gene>
<dbReference type="InterPro" id="IPR009635">
    <property type="entry name" value="NPDC1"/>
</dbReference>
<comment type="caution">
    <text evidence="3">The sequence shown here is derived from an EMBL/GenBank/DDBJ whole genome shotgun (WGS) entry which is preliminary data.</text>
</comment>
<feature type="region of interest" description="Disordered" evidence="1">
    <location>
        <begin position="513"/>
        <end position="532"/>
    </location>
</feature>
<keyword evidence="2" id="KW-1133">Transmembrane helix</keyword>
<dbReference type="GO" id="GO:0016020">
    <property type="term" value="C:membrane"/>
    <property type="evidence" value="ECO:0007669"/>
    <property type="project" value="InterPro"/>
</dbReference>
<evidence type="ECO:0000256" key="1">
    <source>
        <dbReference type="SAM" id="MobiDB-lite"/>
    </source>
</evidence>
<feature type="region of interest" description="Disordered" evidence="1">
    <location>
        <begin position="329"/>
        <end position="375"/>
    </location>
</feature>
<accession>A0AAD4N0G7</accession>
<dbReference type="PANTHER" id="PTHR23352">
    <property type="entry name" value="NEURAL PROLIFERATION DIFFERENTIATION AND CONTROL PROTEIN-1 NPDC-1 PROTEIN"/>
    <property type="match status" value="1"/>
</dbReference>
<evidence type="ECO:0000313" key="3">
    <source>
        <dbReference type="EMBL" id="KAI1712218.1"/>
    </source>
</evidence>
<feature type="transmembrane region" description="Helical" evidence="2">
    <location>
        <begin position="170"/>
        <end position="190"/>
    </location>
</feature>
<dbReference type="Pfam" id="PF06809">
    <property type="entry name" value="NPDC1"/>
    <property type="match status" value="1"/>
</dbReference>
<feature type="compositionally biased region" description="Polar residues" evidence="1">
    <location>
        <begin position="329"/>
        <end position="340"/>
    </location>
</feature>
<feature type="compositionally biased region" description="Acidic residues" evidence="1">
    <location>
        <begin position="518"/>
        <end position="531"/>
    </location>
</feature>
<feature type="compositionally biased region" description="Basic and acidic residues" evidence="1">
    <location>
        <begin position="352"/>
        <end position="362"/>
    </location>
</feature>
<dbReference type="EMBL" id="JAKKPZ010000019">
    <property type="protein sequence ID" value="KAI1712218.1"/>
    <property type="molecule type" value="Genomic_DNA"/>
</dbReference>
<reference evidence="3" key="1">
    <citation type="submission" date="2022-01" db="EMBL/GenBank/DDBJ databases">
        <title>Genome Sequence Resource for Two Populations of Ditylenchus destructor, the Migratory Endoparasitic Phytonematode.</title>
        <authorList>
            <person name="Zhang H."/>
            <person name="Lin R."/>
            <person name="Xie B."/>
        </authorList>
    </citation>
    <scope>NUCLEOTIDE SEQUENCE</scope>
    <source>
        <strain evidence="3">BazhouSP</strain>
    </source>
</reference>
<evidence type="ECO:0000313" key="4">
    <source>
        <dbReference type="Proteomes" id="UP001201812"/>
    </source>
</evidence>
<dbReference type="PANTHER" id="PTHR23352:SF2">
    <property type="entry name" value="NEURAL PROLIFERATION DIFFERENTIATION AND CONTROL PROTEIN 1"/>
    <property type="match status" value="1"/>
</dbReference>
<feature type="compositionally biased region" description="Polar residues" evidence="1">
    <location>
        <begin position="553"/>
        <end position="570"/>
    </location>
</feature>
<dbReference type="AlphaFoldDB" id="A0AAD4N0G7"/>
<protein>
    <submittedName>
        <fullName evidence="3">Neural proliferation differentiation control-1 protein (NPDC1) domain-containing protein</fullName>
    </submittedName>
</protein>